<evidence type="ECO:0000256" key="1">
    <source>
        <dbReference type="SAM" id="MobiDB-lite"/>
    </source>
</evidence>
<reference evidence="2" key="1">
    <citation type="submission" date="2015-08" db="EMBL/GenBank/DDBJ databases">
        <authorList>
            <person name="Babu N.S."/>
            <person name="Beckwith C.J."/>
            <person name="Beseler K.G."/>
            <person name="Brison A."/>
            <person name="Carone J.V."/>
            <person name="Caskin T.P."/>
            <person name="Diamond M."/>
            <person name="Durham M.E."/>
            <person name="Foxe J.M."/>
            <person name="Go M."/>
            <person name="Henderson B.A."/>
            <person name="Jones I.B."/>
            <person name="McGettigan J.A."/>
            <person name="Micheletti S.J."/>
            <person name="Nasrallah M.E."/>
            <person name="Ortiz D."/>
            <person name="Piller C.R."/>
            <person name="Privatt S.R."/>
            <person name="Schneider S.L."/>
            <person name="Sharp S."/>
            <person name="Smith T.C."/>
            <person name="Stanton J.D."/>
            <person name="Ullery H.E."/>
            <person name="Wilson R.J."/>
            <person name="Serrano M.G."/>
            <person name="Buck G."/>
            <person name="Lee V."/>
            <person name="Wang Y."/>
            <person name="Carvalho R."/>
            <person name="Voegtly L."/>
            <person name="Shi R."/>
            <person name="Duckworth R."/>
            <person name="Johnson A."/>
            <person name="Loviza R."/>
            <person name="Walstead R."/>
            <person name="Shah Z."/>
            <person name="Kiflezghi M."/>
            <person name="Wade K."/>
            <person name="Ball S.L."/>
            <person name="Bradley K.W."/>
            <person name="Asai D.J."/>
            <person name="Bowman C.A."/>
            <person name="Russell D.A."/>
            <person name="Pope W.H."/>
            <person name="Jacobs-Sera D."/>
            <person name="Hendrix R.W."/>
            <person name="Hatfull G.F."/>
        </authorList>
    </citation>
    <scope>NUCLEOTIDE SEQUENCE</scope>
</reference>
<feature type="region of interest" description="Disordered" evidence="1">
    <location>
        <begin position="83"/>
        <end position="102"/>
    </location>
</feature>
<feature type="region of interest" description="Disordered" evidence="1">
    <location>
        <begin position="110"/>
        <end position="215"/>
    </location>
</feature>
<sequence length="317" mass="33757">MPKPSPCPACGLCWSGARKTARRWPLHMHTCVVSGASLRAVLAPMPWDPSHILPPCRRDSRSVWGEPPLPGGHAFQHAGLRRCARPSRPGTPGPGRAGGPPVGLLRLVARQLPRRRSRSQVPDRPRPLRAGLRRGGGRGTSPRPARRAPGRPRRDAGRHLGPLGAPSPCRAPDRTPPAPRPRRGAGRAGGAEQVPSPAHDPTGGCPGRQPGRPGLRRAQLLAPGAAYGPGAAAEDPHRGHARLPILARHGHMPAEPGGLPAQAPPRALWEQAVGLLRALAVKPLPQQSFLSYFCHICQQPPHVTWHAPSPLHVPTHI</sequence>
<feature type="compositionally biased region" description="Low complexity" evidence="1">
    <location>
        <begin position="201"/>
        <end position="215"/>
    </location>
</feature>
<accession>A0A1D1ZTD2</accession>
<gene>
    <name evidence="2" type="ORF">g.84093</name>
</gene>
<evidence type="ECO:0000313" key="2">
    <source>
        <dbReference type="EMBL" id="JAT70127.1"/>
    </source>
</evidence>
<dbReference type="AlphaFoldDB" id="A0A1D1ZTD2"/>
<dbReference type="EMBL" id="GDKF01008495">
    <property type="protein sequence ID" value="JAT70127.1"/>
    <property type="molecule type" value="Transcribed_RNA"/>
</dbReference>
<proteinExistence type="predicted"/>
<name>A0A1D1ZTD2_AUXPR</name>
<organism evidence="2">
    <name type="scientific">Auxenochlorella protothecoides</name>
    <name type="common">Green microalga</name>
    <name type="synonym">Chlorella protothecoides</name>
    <dbReference type="NCBI Taxonomy" id="3075"/>
    <lineage>
        <taxon>Eukaryota</taxon>
        <taxon>Viridiplantae</taxon>
        <taxon>Chlorophyta</taxon>
        <taxon>core chlorophytes</taxon>
        <taxon>Trebouxiophyceae</taxon>
        <taxon>Chlorellales</taxon>
        <taxon>Chlorellaceae</taxon>
        <taxon>Auxenochlorella</taxon>
    </lineage>
</organism>
<protein>
    <submittedName>
        <fullName evidence="2">Uncharacterized protein</fullName>
    </submittedName>
</protein>